<gene>
    <name evidence="2" type="ORF">BaRGS_00007887</name>
</gene>
<comment type="caution">
    <text evidence="2">The sequence shown here is derived from an EMBL/GenBank/DDBJ whole genome shotgun (WGS) entry which is preliminary data.</text>
</comment>
<dbReference type="AlphaFoldDB" id="A0ABD0LNU6"/>
<name>A0ABD0LNU6_9CAEN</name>
<evidence type="ECO:0000313" key="3">
    <source>
        <dbReference type="Proteomes" id="UP001519460"/>
    </source>
</evidence>
<evidence type="ECO:0000313" key="2">
    <source>
        <dbReference type="EMBL" id="KAK7501007.1"/>
    </source>
</evidence>
<feature type="region of interest" description="Disordered" evidence="1">
    <location>
        <begin position="82"/>
        <end position="113"/>
    </location>
</feature>
<reference evidence="2 3" key="1">
    <citation type="journal article" date="2023" name="Sci. Data">
        <title>Genome assembly of the Korean intertidal mud-creeper Batillaria attramentaria.</title>
        <authorList>
            <person name="Patra A.K."/>
            <person name="Ho P.T."/>
            <person name="Jun S."/>
            <person name="Lee S.J."/>
            <person name="Kim Y."/>
            <person name="Won Y.J."/>
        </authorList>
    </citation>
    <scope>NUCLEOTIDE SEQUENCE [LARGE SCALE GENOMIC DNA]</scope>
    <source>
        <strain evidence="2">Wonlab-2016</strain>
    </source>
</reference>
<accession>A0ABD0LNU6</accession>
<sequence length="113" mass="12553">MDFRRSLRGHQHHKPSDVGDRPCVSKPAAPSDPRSVIIVIDTLGRATFGAHSSGTVTFVSVQERRELFCHVHGPELPNRSSCCRRAKKQKKPIGTGAEKEALITAKSFRPLRR</sequence>
<proteinExistence type="predicted"/>
<protein>
    <submittedName>
        <fullName evidence="2">Uncharacterized protein</fullName>
    </submittedName>
</protein>
<dbReference type="Proteomes" id="UP001519460">
    <property type="component" value="Unassembled WGS sequence"/>
</dbReference>
<evidence type="ECO:0000256" key="1">
    <source>
        <dbReference type="SAM" id="MobiDB-lite"/>
    </source>
</evidence>
<feature type="compositionally biased region" description="Basic residues" evidence="1">
    <location>
        <begin position="1"/>
        <end position="13"/>
    </location>
</feature>
<organism evidence="2 3">
    <name type="scientific">Batillaria attramentaria</name>
    <dbReference type="NCBI Taxonomy" id="370345"/>
    <lineage>
        <taxon>Eukaryota</taxon>
        <taxon>Metazoa</taxon>
        <taxon>Spiralia</taxon>
        <taxon>Lophotrochozoa</taxon>
        <taxon>Mollusca</taxon>
        <taxon>Gastropoda</taxon>
        <taxon>Caenogastropoda</taxon>
        <taxon>Sorbeoconcha</taxon>
        <taxon>Cerithioidea</taxon>
        <taxon>Batillariidae</taxon>
        <taxon>Batillaria</taxon>
    </lineage>
</organism>
<feature type="region of interest" description="Disordered" evidence="1">
    <location>
        <begin position="1"/>
        <end position="31"/>
    </location>
</feature>
<keyword evidence="3" id="KW-1185">Reference proteome</keyword>
<feature type="compositionally biased region" description="Basic residues" evidence="1">
    <location>
        <begin position="82"/>
        <end position="91"/>
    </location>
</feature>
<dbReference type="EMBL" id="JACVVK020000034">
    <property type="protein sequence ID" value="KAK7501007.1"/>
    <property type="molecule type" value="Genomic_DNA"/>
</dbReference>